<dbReference type="InterPro" id="IPR017150">
    <property type="entry name" value="Pept_M20_glutamate_carboxypep"/>
</dbReference>
<dbReference type="Pfam" id="PF07687">
    <property type="entry name" value="M20_dimer"/>
    <property type="match status" value="1"/>
</dbReference>
<dbReference type="Pfam" id="PF01546">
    <property type="entry name" value="Peptidase_M20"/>
    <property type="match status" value="1"/>
</dbReference>
<keyword evidence="2 4" id="KW-0378">Hydrolase</keyword>
<evidence type="ECO:0000313" key="4">
    <source>
        <dbReference type="EMBL" id="VAV97184.1"/>
    </source>
</evidence>
<accession>A0A3B0RTT8</accession>
<gene>
    <name evidence="4" type="ORF">MNBD_ALPHA06-228</name>
</gene>
<proteinExistence type="predicted"/>
<evidence type="ECO:0000256" key="1">
    <source>
        <dbReference type="ARBA" id="ARBA00022723"/>
    </source>
</evidence>
<reference evidence="4" key="1">
    <citation type="submission" date="2018-06" db="EMBL/GenBank/DDBJ databases">
        <authorList>
            <person name="Zhirakovskaya E."/>
        </authorList>
    </citation>
    <scope>NUCLEOTIDE SEQUENCE</scope>
</reference>
<feature type="domain" description="Peptidase M20 dimerisation" evidence="3">
    <location>
        <begin position="203"/>
        <end position="286"/>
    </location>
</feature>
<evidence type="ECO:0000259" key="3">
    <source>
        <dbReference type="Pfam" id="PF07687"/>
    </source>
</evidence>
<dbReference type="PIRSF" id="PIRSF037238">
    <property type="entry name" value="Carboxypeptidase_G2"/>
    <property type="match status" value="1"/>
</dbReference>
<dbReference type="InterPro" id="IPR050072">
    <property type="entry name" value="Peptidase_M20A"/>
</dbReference>
<dbReference type="PANTHER" id="PTHR43808:SF9">
    <property type="entry name" value="BLL0789 PROTEIN"/>
    <property type="match status" value="1"/>
</dbReference>
<organism evidence="4">
    <name type="scientific">hydrothermal vent metagenome</name>
    <dbReference type="NCBI Taxonomy" id="652676"/>
    <lineage>
        <taxon>unclassified sequences</taxon>
        <taxon>metagenomes</taxon>
        <taxon>ecological metagenomes</taxon>
    </lineage>
</organism>
<keyword evidence="1" id="KW-0479">Metal-binding</keyword>
<dbReference type="InterPro" id="IPR011650">
    <property type="entry name" value="Peptidase_M20_dimer"/>
</dbReference>
<keyword evidence="4" id="KW-0121">Carboxypeptidase</keyword>
<dbReference type="EC" id="3.4.17.11" evidence="4"/>
<dbReference type="EMBL" id="UOEE01000241">
    <property type="protein sequence ID" value="VAV97184.1"/>
    <property type="molecule type" value="Genomic_DNA"/>
</dbReference>
<dbReference type="PANTHER" id="PTHR43808">
    <property type="entry name" value="ACETYLORNITHINE DEACETYLASE"/>
    <property type="match status" value="1"/>
</dbReference>
<dbReference type="AlphaFoldDB" id="A0A3B0RTT8"/>
<sequence length="417" mass="44147">MKVAITTTEQAVLNQIDLSVPQMIATLKQWSNINSGSMNIGGLDRQRAEIMTAFAELGGQIDEVALPATQAVNAAGETYKIEHAASVRLVQRPDAPTQILLTGHYDTVFPENSTFQQVSDMGDGRINGPGVADMKGGLLVMRQALLALETSPLRKNIGYTVLINPDEEIGSTGSASLLKHHAQNADLGMTYEPALADGSLSGARKGSGNFSIVIRGRSAHAGREHHLGRNAIVAGAELIVNLSGLTGARDGLTVNVAKLEGGGANNVVPDLAVVRFNVRLAEPDDMLWFEGQICGMVQDMDAIEGFSAKLHGGFTRPPKPMAPPNAALFAMTRAAGDALGLDIRWKATGGVCEGNNLWAAGCPNVDTLGVCGGEIHSDREFMVLSSLAERARLSALMLFKFASGDFDAKSLRMMKEG</sequence>
<dbReference type="CDD" id="cd03885">
    <property type="entry name" value="M20_CPDG2"/>
    <property type="match status" value="1"/>
</dbReference>
<protein>
    <submittedName>
        <fullName evidence="4">Probable carboxypeptidase G2</fullName>
        <ecNumber evidence="4">3.4.17.11</ecNumber>
    </submittedName>
</protein>
<dbReference type="Gene3D" id="3.40.630.10">
    <property type="entry name" value="Zn peptidases"/>
    <property type="match status" value="1"/>
</dbReference>
<dbReference type="Gene3D" id="3.30.70.360">
    <property type="match status" value="1"/>
</dbReference>
<keyword evidence="4" id="KW-0645">Protease</keyword>
<dbReference type="NCBIfam" id="NF005602">
    <property type="entry name" value="PRK07338.1"/>
    <property type="match status" value="1"/>
</dbReference>
<dbReference type="SUPFAM" id="SSF53187">
    <property type="entry name" value="Zn-dependent exopeptidases"/>
    <property type="match status" value="1"/>
</dbReference>
<evidence type="ECO:0000256" key="2">
    <source>
        <dbReference type="ARBA" id="ARBA00022801"/>
    </source>
</evidence>
<dbReference type="GO" id="GO:0004180">
    <property type="term" value="F:carboxypeptidase activity"/>
    <property type="evidence" value="ECO:0007669"/>
    <property type="project" value="UniProtKB-KW"/>
</dbReference>
<dbReference type="InterPro" id="IPR036264">
    <property type="entry name" value="Bact_exopeptidase_dim_dom"/>
</dbReference>
<dbReference type="GO" id="GO:0046872">
    <property type="term" value="F:metal ion binding"/>
    <property type="evidence" value="ECO:0007669"/>
    <property type="project" value="UniProtKB-KW"/>
</dbReference>
<name>A0A3B0RTT8_9ZZZZ</name>
<dbReference type="InterPro" id="IPR002933">
    <property type="entry name" value="Peptidase_M20"/>
</dbReference>
<dbReference type="SUPFAM" id="SSF55031">
    <property type="entry name" value="Bacterial exopeptidase dimerisation domain"/>
    <property type="match status" value="1"/>
</dbReference>